<dbReference type="Pfam" id="PF13456">
    <property type="entry name" value="RVT_3"/>
    <property type="match status" value="1"/>
</dbReference>
<dbReference type="InterPro" id="IPR053151">
    <property type="entry name" value="RNase_H-like"/>
</dbReference>
<dbReference type="GO" id="GO:0004523">
    <property type="term" value="F:RNA-DNA hybrid ribonuclease activity"/>
    <property type="evidence" value="ECO:0007669"/>
    <property type="project" value="InterPro"/>
</dbReference>
<organism evidence="3 4">
    <name type="scientific">Dipteronia dyeriana</name>
    <dbReference type="NCBI Taxonomy" id="168575"/>
    <lineage>
        <taxon>Eukaryota</taxon>
        <taxon>Viridiplantae</taxon>
        <taxon>Streptophyta</taxon>
        <taxon>Embryophyta</taxon>
        <taxon>Tracheophyta</taxon>
        <taxon>Spermatophyta</taxon>
        <taxon>Magnoliopsida</taxon>
        <taxon>eudicotyledons</taxon>
        <taxon>Gunneridae</taxon>
        <taxon>Pentapetalae</taxon>
        <taxon>rosids</taxon>
        <taxon>malvids</taxon>
        <taxon>Sapindales</taxon>
        <taxon>Sapindaceae</taxon>
        <taxon>Hippocastanoideae</taxon>
        <taxon>Acereae</taxon>
        <taxon>Dipteronia</taxon>
    </lineage>
</organism>
<keyword evidence="1" id="KW-0812">Transmembrane</keyword>
<gene>
    <name evidence="3" type="ORF">Ddye_005169</name>
</gene>
<name>A0AAD9XFM8_9ROSI</name>
<dbReference type="Gene3D" id="3.30.420.10">
    <property type="entry name" value="Ribonuclease H-like superfamily/Ribonuclease H"/>
    <property type="match status" value="1"/>
</dbReference>
<dbReference type="InterPro" id="IPR044730">
    <property type="entry name" value="RNase_H-like_dom_plant"/>
</dbReference>
<dbReference type="AlphaFoldDB" id="A0AAD9XFM8"/>
<evidence type="ECO:0000313" key="3">
    <source>
        <dbReference type="EMBL" id="KAK2658636.1"/>
    </source>
</evidence>
<feature type="transmembrane region" description="Helical" evidence="1">
    <location>
        <begin position="239"/>
        <end position="261"/>
    </location>
</feature>
<keyword evidence="4" id="KW-1185">Reference proteome</keyword>
<dbReference type="PANTHER" id="PTHR47723">
    <property type="entry name" value="OS05G0353850 PROTEIN"/>
    <property type="match status" value="1"/>
</dbReference>
<evidence type="ECO:0000313" key="4">
    <source>
        <dbReference type="Proteomes" id="UP001280121"/>
    </source>
</evidence>
<keyword evidence="1" id="KW-1133">Transmembrane helix</keyword>
<keyword evidence="1" id="KW-0472">Membrane</keyword>
<dbReference type="EMBL" id="JANJYI010000002">
    <property type="protein sequence ID" value="KAK2658636.1"/>
    <property type="molecule type" value="Genomic_DNA"/>
</dbReference>
<comment type="caution">
    <text evidence="3">The sequence shown here is derived from an EMBL/GenBank/DDBJ whole genome shotgun (WGS) entry which is preliminary data.</text>
</comment>
<feature type="domain" description="RNase H type-1" evidence="2">
    <location>
        <begin position="379"/>
        <end position="496"/>
    </location>
</feature>
<dbReference type="InterPro" id="IPR036397">
    <property type="entry name" value="RNaseH_sf"/>
</dbReference>
<protein>
    <recommendedName>
        <fullName evidence="2">RNase H type-1 domain-containing protein</fullName>
    </recommendedName>
</protein>
<sequence length="559" mass="63560">MLIHYFCIYKIPSSTLLNLRRCYCNFLYSGNIETPKLVTVPWVIACLSKDEGGLGIRDPVSLNKADNLKFCWDSISGNSAWSIYFQCNFLRKGGVGSPMKSSIISLVWDCFSSISRHSRWLVGDGSLINLWKDKWLDRSILSLVNYHGFSFPPIMLRIKLFRSSLALVLIRLQSFMILFGVSTQKSLGVRLFGSVSSLQRILFFFGVFFLESCLQMITFATKVFVLLQLALYAFVMRRLFTIFFMAAALRHSCGVGLPLILKTSLPMSGTLVVLWNSITSKYFSHQHYNMCISSSIQVVYDIWKARNDHRFHNNTPSVDCIISNLKAKILLNCSICPGYVSYTNSSLMDKLGVKPHIHKAPCITSCVWCLPSYPWIKANTDGCSKGNPGDGACSGVFHNGNSSFICGFSHNLGACTSFVAEMWDALHVINIAFDRGLRWLWLEVGSMVVISCFSNPNYSPPWQLRNFWFHSKYLINQMHFVTTNTFREGKMAADILKNEGLKVSGYVWWDNPPSCIAKQLHLDYWGVPAFHFHKLLYYSLFNNTLLIIYKKQDMILCSP</sequence>
<dbReference type="GO" id="GO:0003676">
    <property type="term" value="F:nucleic acid binding"/>
    <property type="evidence" value="ECO:0007669"/>
    <property type="project" value="InterPro"/>
</dbReference>
<evidence type="ECO:0000259" key="2">
    <source>
        <dbReference type="Pfam" id="PF13456"/>
    </source>
</evidence>
<proteinExistence type="predicted"/>
<dbReference type="PANTHER" id="PTHR47723:SF23">
    <property type="entry name" value="REVERSE TRANSCRIPTASE-LIKE PROTEIN"/>
    <property type="match status" value="1"/>
</dbReference>
<dbReference type="Proteomes" id="UP001280121">
    <property type="component" value="Unassembled WGS sequence"/>
</dbReference>
<dbReference type="InterPro" id="IPR002156">
    <property type="entry name" value="RNaseH_domain"/>
</dbReference>
<dbReference type="InterPro" id="IPR012337">
    <property type="entry name" value="RNaseH-like_sf"/>
</dbReference>
<accession>A0AAD9XFM8</accession>
<feature type="transmembrane region" description="Helical" evidence="1">
    <location>
        <begin position="201"/>
        <end position="227"/>
    </location>
</feature>
<reference evidence="3" key="1">
    <citation type="journal article" date="2023" name="Plant J.">
        <title>Genome sequences and population genomics provide insights into the demographic history, inbreeding, and mutation load of two 'living fossil' tree species of Dipteronia.</title>
        <authorList>
            <person name="Feng Y."/>
            <person name="Comes H.P."/>
            <person name="Chen J."/>
            <person name="Zhu S."/>
            <person name="Lu R."/>
            <person name="Zhang X."/>
            <person name="Li P."/>
            <person name="Qiu J."/>
            <person name="Olsen K.M."/>
            <person name="Qiu Y."/>
        </authorList>
    </citation>
    <scope>NUCLEOTIDE SEQUENCE</scope>
    <source>
        <strain evidence="3">KIB01</strain>
    </source>
</reference>
<dbReference type="SUPFAM" id="SSF53098">
    <property type="entry name" value="Ribonuclease H-like"/>
    <property type="match status" value="1"/>
</dbReference>
<feature type="transmembrane region" description="Helical" evidence="1">
    <location>
        <begin position="160"/>
        <end position="181"/>
    </location>
</feature>
<evidence type="ECO:0000256" key="1">
    <source>
        <dbReference type="SAM" id="Phobius"/>
    </source>
</evidence>
<dbReference type="CDD" id="cd06222">
    <property type="entry name" value="RNase_H_like"/>
    <property type="match status" value="1"/>
</dbReference>